<evidence type="ECO:0008006" key="12">
    <source>
        <dbReference type="Google" id="ProtNLM"/>
    </source>
</evidence>
<dbReference type="VEuPathDB" id="FungiDB:CJI96_0005019"/>
<feature type="transmembrane region" description="Helical" evidence="9">
    <location>
        <begin position="189"/>
        <end position="206"/>
    </location>
</feature>
<gene>
    <name evidence="10" type="ORF">QG37_00002</name>
</gene>
<keyword evidence="6" id="KW-0406">Ion transport</keyword>
<feature type="transmembrane region" description="Helical" evidence="9">
    <location>
        <begin position="450"/>
        <end position="469"/>
    </location>
</feature>
<proteinExistence type="inferred from homology"/>
<dbReference type="AlphaFoldDB" id="A0A0L0P9S2"/>
<evidence type="ECO:0000256" key="1">
    <source>
        <dbReference type="ARBA" id="ARBA00004127"/>
    </source>
</evidence>
<dbReference type="GO" id="GO:0015343">
    <property type="term" value="F:siderophore-iron transmembrane transporter activity"/>
    <property type="evidence" value="ECO:0007669"/>
    <property type="project" value="TreeGrafter"/>
</dbReference>
<dbReference type="VEuPathDB" id="FungiDB:CJJ07_000848"/>
<feature type="compositionally biased region" description="Basic and acidic residues" evidence="8">
    <location>
        <begin position="15"/>
        <end position="30"/>
    </location>
</feature>
<dbReference type="InterPro" id="IPR011701">
    <property type="entry name" value="MFS"/>
</dbReference>
<feature type="transmembrane region" description="Helical" evidence="9">
    <location>
        <begin position="159"/>
        <end position="177"/>
    </location>
</feature>
<protein>
    <recommendedName>
        <fullName evidence="12">Major facilitator superfamily (MFS) profile domain-containing protein</fullName>
    </recommendedName>
</protein>
<dbReference type="VEuPathDB" id="FungiDB:QG37_00002"/>
<comment type="caution">
    <text evidence="10">The sequence shown here is derived from an EMBL/GenBank/DDBJ whole genome shotgun (WGS) entry which is preliminary data.</text>
</comment>
<sequence>MADTKVAREPSSLDEDLKHDSHRLSEELTTHKSASSAASEDSKVYEKSFGVRKMEVMLDQLDNFPLKFLHFFGIFIGMYVSVVETKVTSVFVSYATESYKQHSLMSTISLIRTVVAASSLPAFARLSDIFGRFELFCFGLILRIVGLIVMSQASTIHKYAGGIVLYGCGFAGARILFQISAQDATSLRYRILGNAIVVCPTIITTWSSGQIVDQLLETRGWKFGIALWAFTFPLACVPYLVSYLIMKWKAIHTPEWQQLRAEEKESQVEMREYRAARDVALQNKKGKFARVLTHLKFFGHYSKYKAVRAFWEVDFVACLFIVLIFGLILVPMTLAGGVHSQWKTAKIIVPLVLGFCCVPLFVLWELKVARTPLIPFPLLRDRGVWSGFIIAILSTFSSGVPNTYAYPVLLVGMNASKVVATRTPQLSGFVSSLVLPVLGFVVLKVRRTKGFILFGCCVLFIAMGLFVHFRGDNDGIRDKYFRDGLAIAFVIEGFASGFFMRPVGISIQTCTNHEYMATVSALFASIYNIGGACAKCVAGAIWTQKMYPTIVKHMKELGVNPELAKNAYKQPYKFITTAKWGTPARRAVALAYAEVQKQLCIVALCLVVPLFFFAFFLRDHRLGDHQSLEDELVEEKGQTAAERRKEHVVFTNDDDIILRYLKKVFTFGRK</sequence>
<dbReference type="GO" id="GO:0005774">
    <property type="term" value="C:vacuolar membrane"/>
    <property type="evidence" value="ECO:0007669"/>
    <property type="project" value="TreeGrafter"/>
</dbReference>
<dbReference type="VEuPathDB" id="FungiDB:B9J08_004097"/>
<feature type="transmembrane region" description="Helical" evidence="9">
    <location>
        <begin position="347"/>
        <end position="364"/>
    </location>
</feature>
<evidence type="ECO:0000313" key="10">
    <source>
        <dbReference type="EMBL" id="KNE02841.1"/>
    </source>
</evidence>
<dbReference type="VEuPathDB" id="FungiDB:CJI97_004165"/>
<comment type="similarity">
    <text evidence="2">Belongs to the major facilitator superfamily.</text>
</comment>
<feature type="transmembrane region" description="Helical" evidence="9">
    <location>
        <begin position="595"/>
        <end position="617"/>
    </location>
</feature>
<evidence type="ECO:0000256" key="5">
    <source>
        <dbReference type="ARBA" id="ARBA00022989"/>
    </source>
</evidence>
<dbReference type="FunFam" id="1.20.1250.20:FF:000197">
    <property type="entry name" value="Siderophore iron transporter 1"/>
    <property type="match status" value="1"/>
</dbReference>
<reference evidence="11" key="1">
    <citation type="journal article" date="2015" name="BMC Genomics">
        <title>Draft genome of a commonly misdiagnosed multidrug resistant pathogen Candida auris.</title>
        <authorList>
            <person name="Chatterjee S."/>
            <person name="Alampalli S.V."/>
            <person name="Nageshan R.K."/>
            <person name="Chettiar S.T."/>
            <person name="Joshi S."/>
            <person name="Tatu U.S."/>
        </authorList>
    </citation>
    <scope>NUCLEOTIDE SEQUENCE [LARGE SCALE GENOMIC DNA]</scope>
    <source>
        <strain evidence="11">6684</strain>
    </source>
</reference>
<evidence type="ECO:0000256" key="3">
    <source>
        <dbReference type="ARBA" id="ARBA00022448"/>
    </source>
</evidence>
<feature type="transmembrane region" description="Helical" evidence="9">
    <location>
        <begin position="313"/>
        <end position="335"/>
    </location>
</feature>
<dbReference type="GO" id="GO:0005886">
    <property type="term" value="C:plasma membrane"/>
    <property type="evidence" value="ECO:0007669"/>
    <property type="project" value="TreeGrafter"/>
</dbReference>
<feature type="transmembrane region" description="Helical" evidence="9">
    <location>
        <begin position="426"/>
        <end position="443"/>
    </location>
</feature>
<keyword evidence="4 9" id="KW-0812">Transmembrane</keyword>
<evidence type="ECO:0000256" key="6">
    <source>
        <dbReference type="ARBA" id="ARBA00023065"/>
    </source>
</evidence>
<feature type="transmembrane region" description="Helical" evidence="9">
    <location>
        <begin position="384"/>
        <end position="406"/>
    </location>
</feature>
<evidence type="ECO:0000313" key="11">
    <source>
        <dbReference type="Proteomes" id="UP000037122"/>
    </source>
</evidence>
<evidence type="ECO:0000256" key="7">
    <source>
        <dbReference type="ARBA" id="ARBA00023136"/>
    </source>
</evidence>
<evidence type="ECO:0000256" key="9">
    <source>
        <dbReference type="SAM" id="Phobius"/>
    </source>
</evidence>
<comment type="subcellular location">
    <subcellularLocation>
        <location evidence="1">Endomembrane system</location>
        <topology evidence="1">Multi-pass membrane protein</topology>
    </subcellularLocation>
</comment>
<dbReference type="Gene3D" id="1.20.1250.20">
    <property type="entry name" value="MFS general substrate transporter like domains"/>
    <property type="match status" value="2"/>
</dbReference>
<feature type="transmembrane region" description="Helical" evidence="9">
    <location>
        <begin position="64"/>
        <end position="83"/>
    </location>
</feature>
<dbReference type="GO" id="GO:0005768">
    <property type="term" value="C:endosome"/>
    <property type="evidence" value="ECO:0007669"/>
    <property type="project" value="TreeGrafter"/>
</dbReference>
<evidence type="ECO:0000256" key="2">
    <source>
        <dbReference type="ARBA" id="ARBA00008335"/>
    </source>
</evidence>
<feature type="transmembrane region" description="Helical" evidence="9">
    <location>
        <begin position="484"/>
        <end position="503"/>
    </location>
</feature>
<evidence type="ECO:0000256" key="8">
    <source>
        <dbReference type="SAM" id="MobiDB-lite"/>
    </source>
</evidence>
<dbReference type="PANTHER" id="PTHR23501:SF92">
    <property type="entry name" value="GLUTATHIONE EXCHANGER 1-RELATED"/>
    <property type="match status" value="1"/>
</dbReference>
<dbReference type="PANTHER" id="PTHR23501">
    <property type="entry name" value="MAJOR FACILITATOR SUPERFAMILY"/>
    <property type="match status" value="1"/>
</dbReference>
<keyword evidence="3" id="KW-0813">Transport</keyword>
<keyword evidence="7 9" id="KW-0472">Membrane</keyword>
<dbReference type="Pfam" id="PF07690">
    <property type="entry name" value="MFS_1"/>
    <property type="match status" value="1"/>
</dbReference>
<organism evidence="10 11">
    <name type="scientific">Candidozyma auris</name>
    <name type="common">Yeast</name>
    <name type="synonym">Candida auris</name>
    <dbReference type="NCBI Taxonomy" id="498019"/>
    <lineage>
        <taxon>Eukaryota</taxon>
        <taxon>Fungi</taxon>
        <taxon>Dikarya</taxon>
        <taxon>Ascomycota</taxon>
        <taxon>Saccharomycotina</taxon>
        <taxon>Pichiomycetes</taxon>
        <taxon>Metschnikowiaceae</taxon>
        <taxon>Candidozyma</taxon>
    </lineage>
</organism>
<dbReference type="EMBL" id="LGST01000001">
    <property type="protein sequence ID" value="KNE02841.1"/>
    <property type="molecule type" value="Genomic_DNA"/>
</dbReference>
<feature type="transmembrane region" description="Helical" evidence="9">
    <location>
        <begin position="226"/>
        <end position="246"/>
    </location>
</feature>
<dbReference type="InterPro" id="IPR036259">
    <property type="entry name" value="MFS_trans_sf"/>
</dbReference>
<feature type="region of interest" description="Disordered" evidence="8">
    <location>
        <begin position="1"/>
        <end position="35"/>
    </location>
</feature>
<feature type="transmembrane region" description="Helical" evidence="9">
    <location>
        <begin position="135"/>
        <end position="153"/>
    </location>
</feature>
<dbReference type="Proteomes" id="UP000037122">
    <property type="component" value="Unassembled WGS sequence"/>
</dbReference>
<dbReference type="VEuPathDB" id="FungiDB:CJJ09_000004"/>
<name>A0A0L0P9S2_CANAR</name>
<dbReference type="SUPFAM" id="SSF103473">
    <property type="entry name" value="MFS general substrate transporter"/>
    <property type="match status" value="1"/>
</dbReference>
<keyword evidence="5 9" id="KW-1133">Transmembrane helix</keyword>
<feature type="transmembrane region" description="Helical" evidence="9">
    <location>
        <begin position="103"/>
        <end position="123"/>
    </location>
</feature>
<accession>A0A0L0P9S2</accession>
<feature type="transmembrane region" description="Helical" evidence="9">
    <location>
        <begin position="515"/>
        <end position="542"/>
    </location>
</feature>
<evidence type="ECO:0000256" key="4">
    <source>
        <dbReference type="ARBA" id="ARBA00022692"/>
    </source>
</evidence>